<proteinExistence type="predicted"/>
<dbReference type="Proteomes" id="UP001060085">
    <property type="component" value="Linkage Group LG01"/>
</dbReference>
<dbReference type="EMBL" id="CM044701">
    <property type="protein sequence ID" value="KAI5681395.1"/>
    <property type="molecule type" value="Genomic_DNA"/>
</dbReference>
<comment type="caution">
    <text evidence="1">The sequence shown here is derived from an EMBL/GenBank/DDBJ whole genome shotgun (WGS) entry which is preliminary data.</text>
</comment>
<organism evidence="1 2">
    <name type="scientific">Catharanthus roseus</name>
    <name type="common">Madagascar periwinkle</name>
    <name type="synonym">Vinca rosea</name>
    <dbReference type="NCBI Taxonomy" id="4058"/>
    <lineage>
        <taxon>Eukaryota</taxon>
        <taxon>Viridiplantae</taxon>
        <taxon>Streptophyta</taxon>
        <taxon>Embryophyta</taxon>
        <taxon>Tracheophyta</taxon>
        <taxon>Spermatophyta</taxon>
        <taxon>Magnoliopsida</taxon>
        <taxon>eudicotyledons</taxon>
        <taxon>Gunneridae</taxon>
        <taxon>Pentapetalae</taxon>
        <taxon>asterids</taxon>
        <taxon>lamiids</taxon>
        <taxon>Gentianales</taxon>
        <taxon>Apocynaceae</taxon>
        <taxon>Rauvolfioideae</taxon>
        <taxon>Vinceae</taxon>
        <taxon>Catharanthinae</taxon>
        <taxon>Catharanthus</taxon>
    </lineage>
</organism>
<reference evidence="2" key="1">
    <citation type="journal article" date="2023" name="Nat. Plants">
        <title>Single-cell RNA sequencing provides a high-resolution roadmap for understanding the multicellular compartmentation of specialized metabolism.</title>
        <authorList>
            <person name="Sun S."/>
            <person name="Shen X."/>
            <person name="Li Y."/>
            <person name="Li Y."/>
            <person name="Wang S."/>
            <person name="Li R."/>
            <person name="Zhang H."/>
            <person name="Shen G."/>
            <person name="Guo B."/>
            <person name="Wei J."/>
            <person name="Xu J."/>
            <person name="St-Pierre B."/>
            <person name="Chen S."/>
            <person name="Sun C."/>
        </authorList>
    </citation>
    <scope>NUCLEOTIDE SEQUENCE [LARGE SCALE GENOMIC DNA]</scope>
</reference>
<evidence type="ECO:0000313" key="2">
    <source>
        <dbReference type="Proteomes" id="UP001060085"/>
    </source>
</evidence>
<protein>
    <submittedName>
        <fullName evidence="1">Uncharacterized protein</fullName>
    </submittedName>
</protein>
<accession>A0ACC0C8V8</accession>
<sequence>MVNFEDFLQENIDFETDDDPSTFEEFLEPEEYTGQKKHDKSECILGVTRYLASRTFDLGPYVTLTCKRGDIKKIKAKSRVDDEEEEVPIKRRGPYRTKNYKWQLFVHDGRHNHAIGVYHHVHAQAARLMEEQLKQTEQFGKSHIPPCNMLQFFREQNLNCAVSAQTIYNVLAKMEKKRMQGCNTVDEVLCLSAKRSYTVFYRNCEGSDILSDIVVCTPDIDSNNEDVAICANNG</sequence>
<name>A0ACC0C8V8_CATRO</name>
<gene>
    <name evidence="1" type="ORF">M9H77_02622</name>
</gene>
<keyword evidence="2" id="KW-1185">Reference proteome</keyword>
<evidence type="ECO:0000313" key="1">
    <source>
        <dbReference type="EMBL" id="KAI5681395.1"/>
    </source>
</evidence>